<dbReference type="AlphaFoldDB" id="A0A5D0HGX8"/>
<dbReference type="EMBL" id="VSDQ01000735">
    <property type="protein sequence ID" value="TYA69489.1"/>
    <property type="molecule type" value="Genomic_DNA"/>
</dbReference>
<dbReference type="Gene3D" id="3.40.50.300">
    <property type="entry name" value="P-loop containing nucleotide triphosphate hydrolases"/>
    <property type="match status" value="1"/>
</dbReference>
<comment type="caution">
    <text evidence="2">The sequence shown here is derived from an EMBL/GenBank/DDBJ whole genome shotgun (WGS) entry which is preliminary data.</text>
</comment>
<feature type="domain" description="CarD-like/TRCF RNAP-interacting" evidence="1">
    <location>
        <begin position="54"/>
        <end position="138"/>
    </location>
</feature>
<dbReference type="Proteomes" id="UP000323930">
    <property type="component" value="Unassembled WGS sequence"/>
</dbReference>
<dbReference type="Gene3D" id="2.40.10.170">
    <property type="match status" value="1"/>
</dbReference>
<evidence type="ECO:0000313" key="3">
    <source>
        <dbReference type="Proteomes" id="UP000323930"/>
    </source>
</evidence>
<protein>
    <submittedName>
        <fullName evidence="2">Transcription-repair coupling factor</fullName>
    </submittedName>
</protein>
<name>A0A5D0HGX8_9FLAO</name>
<dbReference type="RefSeq" id="WP_317131968.1">
    <property type="nucleotide sequence ID" value="NZ_VSDQ01000735.1"/>
</dbReference>
<dbReference type="InterPro" id="IPR036101">
    <property type="entry name" value="CarD-like/TRCF_RID_sf"/>
</dbReference>
<dbReference type="SMART" id="SM01058">
    <property type="entry name" value="CarD_TRCF"/>
    <property type="match status" value="1"/>
</dbReference>
<evidence type="ECO:0000259" key="1">
    <source>
        <dbReference type="SMART" id="SM01058"/>
    </source>
</evidence>
<feature type="non-terminal residue" evidence="2">
    <location>
        <position position="1"/>
    </location>
</feature>
<reference evidence="2 3" key="1">
    <citation type="submission" date="2019-08" db="EMBL/GenBank/DDBJ databases">
        <title>Seonamhaeicola sediminis sp. nov., isolated from marine sediment.</title>
        <authorList>
            <person name="Cao W.R."/>
        </authorList>
    </citation>
    <scope>NUCLEOTIDE SEQUENCE [LARGE SCALE GENOMIC DNA]</scope>
    <source>
        <strain evidence="2 3">B011</strain>
    </source>
</reference>
<gene>
    <name evidence="2" type="ORF">FUA24_23240</name>
</gene>
<organism evidence="2 3">
    <name type="scientific">Seonamhaeicola marinus</name>
    <dbReference type="NCBI Taxonomy" id="1912246"/>
    <lineage>
        <taxon>Bacteria</taxon>
        <taxon>Pseudomonadati</taxon>
        <taxon>Bacteroidota</taxon>
        <taxon>Flavobacteriia</taxon>
        <taxon>Flavobacteriales</taxon>
        <taxon>Flavobacteriaceae</taxon>
    </lineage>
</organism>
<accession>A0A5D0HGX8</accession>
<dbReference type="SUPFAM" id="SSF141259">
    <property type="entry name" value="CarD-like"/>
    <property type="match status" value="1"/>
</dbReference>
<dbReference type="InterPro" id="IPR027417">
    <property type="entry name" value="P-loop_NTPase"/>
</dbReference>
<keyword evidence="3" id="KW-1185">Reference proteome</keyword>
<sequence>PYNTVILSLHQGFVDHENKIVCYTDHQIFERYHKFSIKNGYAKKQAITLKELTNLDIGDYVTHIDHGIGRFGGLQKIDVEGKKQEAIKLIYGERDVLYLSIHSLHKITKYNGKDGKPPKVYKLGSNAWKTLKQKTKAK</sequence>
<feature type="non-terminal residue" evidence="2">
    <location>
        <position position="138"/>
    </location>
</feature>
<dbReference type="InterPro" id="IPR003711">
    <property type="entry name" value="CarD-like/TRCF_RID"/>
</dbReference>
<evidence type="ECO:0000313" key="2">
    <source>
        <dbReference type="EMBL" id="TYA69489.1"/>
    </source>
</evidence>
<dbReference type="Pfam" id="PF02559">
    <property type="entry name" value="CarD_TRCF_RID"/>
    <property type="match status" value="1"/>
</dbReference>
<proteinExistence type="predicted"/>